<proteinExistence type="predicted"/>
<dbReference type="Proteomes" id="UP000199245">
    <property type="component" value="Unassembled WGS sequence"/>
</dbReference>
<dbReference type="Pfam" id="PF06147">
    <property type="entry name" value="DUF968"/>
    <property type="match status" value="1"/>
</dbReference>
<gene>
    <name evidence="1" type="ORF">SAMN05216337_1019140</name>
</gene>
<organism evidence="1 2">
    <name type="scientific">Bradyrhizobium brasilense</name>
    <dbReference type="NCBI Taxonomy" id="1419277"/>
    <lineage>
        <taxon>Bacteria</taxon>
        <taxon>Pseudomonadati</taxon>
        <taxon>Pseudomonadota</taxon>
        <taxon>Alphaproteobacteria</taxon>
        <taxon>Hyphomicrobiales</taxon>
        <taxon>Nitrobacteraceae</taxon>
        <taxon>Bradyrhizobium</taxon>
    </lineage>
</organism>
<sequence length="395" mass="42482">MHQASEHIGAIAAALAKAQAELANPEKTLTAMIRSPFLRDDDRSFRYASLAAGLDIVRKTLSRQEIATVQTTRIEQATGHIHLTTLLAHASGEWISSDWPVCAVKDVEAPHRMGAALTYARRYALFALVGIAGEDDLDAPDAVAGPPAAAAQAARAAKATPAKGVLNRPAVLGTPESAELRERLLSQLAALPPGDDLLIWAKASLPLKNTLLEPDARLVEAVYLTKLQETDRPVARTIEQAPACDQDPGLSSEPPLEAPASTAALQNPLPAAAPDAALAHPKELPRKRSKAHLMFVRDQPCLVCRKSPCDAHHLKFAQPRALGRKVSDEYTVPLCRAHHQELHRHGNERAWWANFQITPLQVAHDLWAASPIHALTAASVNAVPPPRLGSQISPP</sequence>
<evidence type="ECO:0000313" key="2">
    <source>
        <dbReference type="Proteomes" id="UP000199245"/>
    </source>
</evidence>
<dbReference type="Gene3D" id="3.30.40.190">
    <property type="match status" value="1"/>
</dbReference>
<dbReference type="AlphaFoldDB" id="A0A1G7A183"/>
<evidence type="ECO:0000313" key="1">
    <source>
        <dbReference type="EMBL" id="SDE08569.1"/>
    </source>
</evidence>
<dbReference type="EMBL" id="FMZW01000019">
    <property type="protein sequence ID" value="SDE08569.1"/>
    <property type="molecule type" value="Genomic_DNA"/>
</dbReference>
<dbReference type="InterPro" id="IPR010373">
    <property type="entry name" value="DUF968"/>
</dbReference>
<reference evidence="1 2" key="1">
    <citation type="submission" date="2016-10" db="EMBL/GenBank/DDBJ databases">
        <authorList>
            <person name="de Groot N.N."/>
        </authorList>
    </citation>
    <scope>NUCLEOTIDE SEQUENCE [LARGE SCALE GENOMIC DNA]</scope>
    <source>
        <strain evidence="1 2">R5</strain>
    </source>
</reference>
<protein>
    <submittedName>
        <fullName evidence="1">Uncharacterized protein</fullName>
    </submittedName>
</protein>
<dbReference type="Pfam" id="PF04404">
    <property type="entry name" value="ERF"/>
    <property type="match status" value="1"/>
</dbReference>
<dbReference type="RefSeq" id="WP_092084590.1">
    <property type="nucleotide sequence ID" value="NZ_FMZW01000019.1"/>
</dbReference>
<dbReference type="InterPro" id="IPR007499">
    <property type="entry name" value="ERF_bacteria_virus"/>
</dbReference>
<accession>A0A1G7A183</accession>
<name>A0A1G7A183_9BRAD</name>